<evidence type="ECO:0000313" key="1">
    <source>
        <dbReference type="EMBL" id="KAL1642910.1"/>
    </source>
</evidence>
<proteinExistence type="predicted"/>
<name>A0ABR3TRA6_9PEZI</name>
<evidence type="ECO:0000313" key="2">
    <source>
        <dbReference type="Proteomes" id="UP001521184"/>
    </source>
</evidence>
<gene>
    <name evidence="1" type="ORF">SLS58_005152</name>
</gene>
<organism evidence="1 2">
    <name type="scientific">Diplodia intermedia</name>
    <dbReference type="NCBI Taxonomy" id="856260"/>
    <lineage>
        <taxon>Eukaryota</taxon>
        <taxon>Fungi</taxon>
        <taxon>Dikarya</taxon>
        <taxon>Ascomycota</taxon>
        <taxon>Pezizomycotina</taxon>
        <taxon>Dothideomycetes</taxon>
        <taxon>Dothideomycetes incertae sedis</taxon>
        <taxon>Botryosphaeriales</taxon>
        <taxon>Botryosphaeriaceae</taxon>
        <taxon>Diplodia</taxon>
    </lineage>
</organism>
<sequence length="85" mass="10138">MPEFLWKRALGQADDDLRRTLLSAKTNRRDILKAVRKVVQEKRNQSLWRFWTYEATVKDVVVVRDLLEKILSHMVSILVPFVEDR</sequence>
<accession>A0ABR3TRA6</accession>
<comment type="caution">
    <text evidence="1">The sequence shown here is derived from an EMBL/GenBank/DDBJ whole genome shotgun (WGS) entry which is preliminary data.</text>
</comment>
<dbReference type="EMBL" id="JAKEKT020000030">
    <property type="protein sequence ID" value="KAL1642910.1"/>
    <property type="molecule type" value="Genomic_DNA"/>
</dbReference>
<reference evidence="1 2" key="1">
    <citation type="journal article" date="2023" name="Plant Dis.">
        <title>First Report of Diplodia intermedia Causing Canker and Dieback Diseases on Apple Trees in Canada.</title>
        <authorList>
            <person name="Ellouze W."/>
            <person name="Ilyukhin E."/>
            <person name="Sulman M."/>
            <person name="Ali S."/>
        </authorList>
    </citation>
    <scope>NUCLEOTIDE SEQUENCE [LARGE SCALE GENOMIC DNA]</scope>
    <source>
        <strain evidence="1 2">M45-28</strain>
    </source>
</reference>
<keyword evidence="2" id="KW-1185">Reference proteome</keyword>
<dbReference type="Proteomes" id="UP001521184">
    <property type="component" value="Unassembled WGS sequence"/>
</dbReference>
<protein>
    <submittedName>
        <fullName evidence="1">Uncharacterized protein</fullName>
    </submittedName>
</protein>